<feature type="compositionally biased region" description="Polar residues" evidence="7">
    <location>
        <begin position="68"/>
        <end position="77"/>
    </location>
</feature>
<evidence type="ECO:0000256" key="5">
    <source>
        <dbReference type="ARBA" id="ARBA00023163"/>
    </source>
</evidence>
<evidence type="ECO:0000256" key="6">
    <source>
        <dbReference type="ARBA" id="ARBA00023242"/>
    </source>
</evidence>
<dbReference type="Pfam" id="PF04082">
    <property type="entry name" value="Fungal_trans"/>
    <property type="match status" value="1"/>
</dbReference>
<evidence type="ECO:0000256" key="7">
    <source>
        <dbReference type="SAM" id="MobiDB-lite"/>
    </source>
</evidence>
<evidence type="ECO:0000313" key="9">
    <source>
        <dbReference type="EMBL" id="KAJ5391376.1"/>
    </source>
</evidence>
<dbReference type="SMART" id="SM00066">
    <property type="entry name" value="GAL4"/>
    <property type="match status" value="1"/>
</dbReference>
<evidence type="ECO:0000259" key="8">
    <source>
        <dbReference type="PROSITE" id="PS50048"/>
    </source>
</evidence>
<evidence type="ECO:0000256" key="1">
    <source>
        <dbReference type="ARBA" id="ARBA00022723"/>
    </source>
</evidence>
<dbReference type="GO" id="GO:0009410">
    <property type="term" value="P:response to xenobiotic stimulus"/>
    <property type="evidence" value="ECO:0007669"/>
    <property type="project" value="TreeGrafter"/>
</dbReference>
<keyword evidence="10" id="KW-1185">Reference proteome</keyword>
<dbReference type="OrthoDB" id="4064873at2759"/>
<feature type="region of interest" description="Disordered" evidence="7">
    <location>
        <begin position="68"/>
        <end position="102"/>
    </location>
</feature>
<accession>A0A9W9VY27</accession>
<keyword evidence="2" id="KW-0862">Zinc</keyword>
<evidence type="ECO:0000256" key="3">
    <source>
        <dbReference type="ARBA" id="ARBA00023015"/>
    </source>
</evidence>
<dbReference type="CDD" id="cd00067">
    <property type="entry name" value="GAL4"/>
    <property type="match status" value="1"/>
</dbReference>
<reference evidence="9" key="1">
    <citation type="submission" date="2022-12" db="EMBL/GenBank/DDBJ databases">
        <authorList>
            <person name="Petersen C."/>
        </authorList>
    </citation>
    <scope>NUCLEOTIDE SEQUENCE</scope>
    <source>
        <strain evidence="9">IBT 29677</strain>
    </source>
</reference>
<dbReference type="CDD" id="cd12148">
    <property type="entry name" value="fungal_TF_MHR"/>
    <property type="match status" value="1"/>
</dbReference>
<sequence>MSANSAPDSSRIDSTLPPGPARQRSRQACLPCRRRKRKCDGKLPCNVCQGYDYECEYDETFQIATQKRASSPNQLSHQRAPKFSRVDHSTDTSKQDGGPSILPGVLGPSKARYVGRYSSIAFPLYVGLELQATKLPRLHSFAYHTGIRKEPPCAAHSELTERIIWNTARSLIEVYSAIVNPIFGFLDMDSFYTRCEMHWHGQPQDLIFEAMICGVFALASLFKERIDQGTEMWLTLHAKNIIEDSDLSRFPSLEHIAAWILRTLYLRCTGRPHVTWLSSCTIMHLVEATGLHHAPESVIQAGRNDSNDSPTPPALDTINRIAQVANCLHVLIAFEYGRSILAINRRVLEYADYKSRATDLTPQLCRLVAALPTHQHKEDTAVLAQELFSALEKIAENTVDHDFLVLLRTDLVLGIYRRLRVLDAKYHHGHNEKIISAGVVALPAARKLVSQNQPWWNVVGSVFQFVCALIVMDTPSSYEKLVDAMDTLEFIVGHLDTHLAKEALSTARQLVHASLNKKRKGVEVLQRIVGTETPEAATSTQKADQLTQDMVSLSPLLAGQLPFDLDYLWATHFNLPS</sequence>
<dbReference type="EMBL" id="JAPZBU010000008">
    <property type="protein sequence ID" value="KAJ5391376.1"/>
    <property type="molecule type" value="Genomic_DNA"/>
</dbReference>
<feature type="domain" description="Zn(2)-C6 fungal-type" evidence="8">
    <location>
        <begin position="28"/>
        <end position="57"/>
    </location>
</feature>
<proteinExistence type="predicted"/>
<dbReference type="SUPFAM" id="SSF57701">
    <property type="entry name" value="Zn2/Cys6 DNA-binding domain"/>
    <property type="match status" value="1"/>
</dbReference>
<dbReference type="GO" id="GO:0006351">
    <property type="term" value="P:DNA-templated transcription"/>
    <property type="evidence" value="ECO:0007669"/>
    <property type="project" value="InterPro"/>
</dbReference>
<keyword evidence="6" id="KW-0539">Nucleus</keyword>
<protein>
    <submittedName>
        <fullName evidence="9">C6 transcription factor</fullName>
    </submittedName>
</protein>
<reference evidence="9" key="2">
    <citation type="journal article" date="2023" name="IMA Fungus">
        <title>Comparative genomic study of the Penicillium genus elucidates a diverse pangenome and 15 lateral gene transfer events.</title>
        <authorList>
            <person name="Petersen C."/>
            <person name="Sorensen T."/>
            <person name="Nielsen M.R."/>
            <person name="Sondergaard T.E."/>
            <person name="Sorensen J.L."/>
            <person name="Fitzpatrick D.A."/>
            <person name="Frisvad J.C."/>
            <person name="Nielsen K.L."/>
        </authorList>
    </citation>
    <scope>NUCLEOTIDE SEQUENCE</scope>
    <source>
        <strain evidence="9">IBT 29677</strain>
    </source>
</reference>
<dbReference type="Gene3D" id="4.10.240.10">
    <property type="entry name" value="Zn(2)-C6 fungal-type DNA-binding domain"/>
    <property type="match status" value="1"/>
</dbReference>
<evidence type="ECO:0000256" key="4">
    <source>
        <dbReference type="ARBA" id="ARBA00023125"/>
    </source>
</evidence>
<feature type="compositionally biased region" description="Basic and acidic residues" evidence="7">
    <location>
        <begin position="84"/>
        <end position="94"/>
    </location>
</feature>
<keyword evidence="1" id="KW-0479">Metal-binding</keyword>
<evidence type="ECO:0000256" key="2">
    <source>
        <dbReference type="ARBA" id="ARBA00022833"/>
    </source>
</evidence>
<dbReference type="PROSITE" id="PS50048">
    <property type="entry name" value="ZN2_CY6_FUNGAL_2"/>
    <property type="match status" value="1"/>
</dbReference>
<dbReference type="Proteomes" id="UP001147747">
    <property type="component" value="Unassembled WGS sequence"/>
</dbReference>
<name>A0A9W9VY27_9EURO</name>
<dbReference type="RefSeq" id="XP_056487054.1">
    <property type="nucleotide sequence ID" value="XM_056631503.1"/>
</dbReference>
<feature type="region of interest" description="Disordered" evidence="7">
    <location>
        <begin position="1"/>
        <end position="27"/>
    </location>
</feature>
<comment type="caution">
    <text evidence="9">The sequence shown here is derived from an EMBL/GenBank/DDBJ whole genome shotgun (WGS) entry which is preliminary data.</text>
</comment>
<keyword evidence="5" id="KW-0804">Transcription</keyword>
<dbReference type="InterPro" id="IPR052478">
    <property type="entry name" value="Metabolite_Synth_Reg"/>
</dbReference>
<dbReference type="GO" id="GO:0003677">
    <property type="term" value="F:DNA binding"/>
    <property type="evidence" value="ECO:0007669"/>
    <property type="project" value="UniProtKB-KW"/>
</dbReference>
<dbReference type="InterPro" id="IPR036864">
    <property type="entry name" value="Zn2-C6_fun-type_DNA-bd_sf"/>
</dbReference>
<dbReference type="GO" id="GO:0000981">
    <property type="term" value="F:DNA-binding transcription factor activity, RNA polymerase II-specific"/>
    <property type="evidence" value="ECO:0007669"/>
    <property type="project" value="InterPro"/>
</dbReference>
<dbReference type="Pfam" id="PF00172">
    <property type="entry name" value="Zn_clus"/>
    <property type="match status" value="1"/>
</dbReference>
<dbReference type="PANTHER" id="PTHR31779">
    <property type="entry name" value="2-NITROPROPANE DIOXYGENASE FAMILY, PUTATIVE (AFU_ORTHOLOGUE AFUA_2G17430)-RELATED"/>
    <property type="match status" value="1"/>
</dbReference>
<dbReference type="PROSITE" id="PS00463">
    <property type="entry name" value="ZN2_CY6_FUNGAL_1"/>
    <property type="match status" value="1"/>
</dbReference>
<gene>
    <name evidence="9" type="ORF">N7509_006866</name>
</gene>
<dbReference type="PANTHER" id="PTHR31779:SF3">
    <property type="entry name" value="PROTEIN RDR1"/>
    <property type="match status" value="1"/>
</dbReference>
<keyword evidence="4" id="KW-0238">DNA-binding</keyword>
<evidence type="ECO:0000313" key="10">
    <source>
        <dbReference type="Proteomes" id="UP001147747"/>
    </source>
</evidence>
<dbReference type="InterPro" id="IPR001138">
    <property type="entry name" value="Zn2Cys6_DnaBD"/>
</dbReference>
<dbReference type="GO" id="GO:0008270">
    <property type="term" value="F:zinc ion binding"/>
    <property type="evidence" value="ECO:0007669"/>
    <property type="project" value="InterPro"/>
</dbReference>
<dbReference type="GeneID" id="81370483"/>
<organism evidence="9 10">
    <name type="scientific">Penicillium cosmopolitanum</name>
    <dbReference type="NCBI Taxonomy" id="1131564"/>
    <lineage>
        <taxon>Eukaryota</taxon>
        <taxon>Fungi</taxon>
        <taxon>Dikarya</taxon>
        <taxon>Ascomycota</taxon>
        <taxon>Pezizomycotina</taxon>
        <taxon>Eurotiomycetes</taxon>
        <taxon>Eurotiomycetidae</taxon>
        <taxon>Eurotiales</taxon>
        <taxon>Aspergillaceae</taxon>
        <taxon>Penicillium</taxon>
    </lineage>
</organism>
<dbReference type="AlphaFoldDB" id="A0A9W9VY27"/>
<keyword evidence="3" id="KW-0805">Transcription regulation</keyword>
<dbReference type="InterPro" id="IPR007219">
    <property type="entry name" value="XnlR_reg_dom"/>
</dbReference>